<reference evidence="3" key="2">
    <citation type="journal article" date="2008" name="Nucleic Acids Res.">
        <title>The rice annotation project database (RAP-DB): 2008 update.</title>
        <authorList>
            <consortium name="The rice annotation project (RAP)"/>
        </authorList>
    </citation>
    <scope>GENOME REANNOTATION</scope>
    <source>
        <strain evidence="3">cv. Nipponbare</strain>
    </source>
</reference>
<dbReference type="AlphaFoldDB" id="Q6ERE0"/>
<proteinExistence type="predicted"/>
<feature type="region of interest" description="Disordered" evidence="1">
    <location>
        <begin position="33"/>
        <end position="52"/>
    </location>
</feature>
<dbReference type="Proteomes" id="UP000000763">
    <property type="component" value="Chromosome 9"/>
</dbReference>
<gene>
    <name evidence="2" type="primary">OJ1655_B12.14</name>
</gene>
<organism evidence="2 3">
    <name type="scientific">Oryza sativa subsp. japonica</name>
    <name type="common">Rice</name>
    <dbReference type="NCBI Taxonomy" id="39947"/>
    <lineage>
        <taxon>Eukaryota</taxon>
        <taxon>Viridiplantae</taxon>
        <taxon>Streptophyta</taxon>
        <taxon>Embryophyta</taxon>
        <taxon>Tracheophyta</taxon>
        <taxon>Spermatophyta</taxon>
        <taxon>Magnoliopsida</taxon>
        <taxon>Liliopsida</taxon>
        <taxon>Poales</taxon>
        <taxon>Poaceae</taxon>
        <taxon>BOP clade</taxon>
        <taxon>Oryzoideae</taxon>
        <taxon>Oryzeae</taxon>
        <taxon>Oryzinae</taxon>
        <taxon>Oryza</taxon>
        <taxon>Oryza sativa</taxon>
    </lineage>
</organism>
<sequence length="83" mass="8519">MTTLASRLYPLAPRAWSRTIAIGRRGVAPVRVGLDRGGGGRGGPGRSARAKRHVSDAGGRLVTCAGGCVPAGGPDTRDRFCFG</sequence>
<feature type="compositionally biased region" description="Gly residues" evidence="1">
    <location>
        <begin position="35"/>
        <end position="45"/>
    </location>
</feature>
<name>Q6ERE0_ORYSJ</name>
<evidence type="ECO:0000256" key="1">
    <source>
        <dbReference type="SAM" id="MobiDB-lite"/>
    </source>
</evidence>
<evidence type="ECO:0000313" key="2">
    <source>
        <dbReference type="EMBL" id="BAD28780.1"/>
    </source>
</evidence>
<protein>
    <submittedName>
        <fullName evidence="2">Uncharacterized protein</fullName>
    </submittedName>
</protein>
<accession>Q6ERE0</accession>
<dbReference type="EMBL" id="AP005577">
    <property type="protein sequence ID" value="BAD28780.1"/>
    <property type="molecule type" value="Genomic_DNA"/>
</dbReference>
<evidence type="ECO:0000313" key="3">
    <source>
        <dbReference type="Proteomes" id="UP000000763"/>
    </source>
</evidence>
<reference evidence="3" key="1">
    <citation type="journal article" date="2005" name="Nature">
        <title>The map-based sequence of the rice genome.</title>
        <authorList>
            <consortium name="International rice genome sequencing project (IRGSP)"/>
            <person name="Matsumoto T."/>
            <person name="Wu J."/>
            <person name="Kanamori H."/>
            <person name="Katayose Y."/>
            <person name="Fujisawa M."/>
            <person name="Namiki N."/>
            <person name="Mizuno H."/>
            <person name="Yamamoto K."/>
            <person name="Antonio B.A."/>
            <person name="Baba T."/>
            <person name="Sakata K."/>
            <person name="Nagamura Y."/>
            <person name="Aoki H."/>
            <person name="Arikawa K."/>
            <person name="Arita K."/>
            <person name="Bito T."/>
            <person name="Chiden Y."/>
            <person name="Fujitsuka N."/>
            <person name="Fukunaka R."/>
            <person name="Hamada M."/>
            <person name="Harada C."/>
            <person name="Hayashi A."/>
            <person name="Hijishita S."/>
            <person name="Honda M."/>
            <person name="Hosokawa S."/>
            <person name="Ichikawa Y."/>
            <person name="Idonuma A."/>
            <person name="Iijima M."/>
            <person name="Ikeda M."/>
            <person name="Ikeno M."/>
            <person name="Ito K."/>
            <person name="Ito S."/>
            <person name="Ito T."/>
            <person name="Ito Y."/>
            <person name="Ito Y."/>
            <person name="Iwabuchi A."/>
            <person name="Kamiya K."/>
            <person name="Karasawa W."/>
            <person name="Kurita K."/>
            <person name="Katagiri S."/>
            <person name="Kikuta A."/>
            <person name="Kobayashi H."/>
            <person name="Kobayashi N."/>
            <person name="Machita K."/>
            <person name="Maehara T."/>
            <person name="Masukawa M."/>
            <person name="Mizubayashi T."/>
            <person name="Mukai Y."/>
            <person name="Nagasaki H."/>
            <person name="Nagata Y."/>
            <person name="Naito S."/>
            <person name="Nakashima M."/>
            <person name="Nakama Y."/>
            <person name="Nakamichi Y."/>
            <person name="Nakamura M."/>
            <person name="Meguro A."/>
            <person name="Negishi M."/>
            <person name="Ohta I."/>
            <person name="Ohta T."/>
            <person name="Okamoto M."/>
            <person name="Ono N."/>
            <person name="Saji S."/>
            <person name="Sakaguchi M."/>
            <person name="Sakai K."/>
            <person name="Shibata M."/>
            <person name="Shimokawa T."/>
            <person name="Song J."/>
            <person name="Takazaki Y."/>
            <person name="Terasawa K."/>
            <person name="Tsugane M."/>
            <person name="Tsuji K."/>
            <person name="Ueda S."/>
            <person name="Waki K."/>
            <person name="Yamagata H."/>
            <person name="Yamamoto M."/>
            <person name="Yamamoto S."/>
            <person name="Yamane H."/>
            <person name="Yoshiki S."/>
            <person name="Yoshihara R."/>
            <person name="Yukawa K."/>
            <person name="Zhong H."/>
            <person name="Yano M."/>
            <person name="Yuan Q."/>
            <person name="Ouyang S."/>
            <person name="Liu J."/>
            <person name="Jones K.M."/>
            <person name="Gansberger K."/>
            <person name="Moffat K."/>
            <person name="Hill J."/>
            <person name="Bera J."/>
            <person name="Fadrosh D."/>
            <person name="Jin S."/>
            <person name="Johri S."/>
            <person name="Kim M."/>
            <person name="Overton L."/>
            <person name="Reardon M."/>
            <person name="Tsitrin T."/>
            <person name="Vuong H."/>
            <person name="Weaver B."/>
            <person name="Ciecko A."/>
            <person name="Tallon L."/>
            <person name="Jackson J."/>
            <person name="Pai G."/>
            <person name="Aken S.V."/>
            <person name="Utterback T."/>
            <person name="Reidmuller S."/>
            <person name="Feldblyum T."/>
            <person name="Hsiao J."/>
            <person name="Zismann V."/>
            <person name="Iobst S."/>
            <person name="de Vazeille A.R."/>
            <person name="Buell C.R."/>
            <person name="Ying K."/>
            <person name="Li Y."/>
            <person name="Lu T."/>
            <person name="Huang Y."/>
            <person name="Zhao Q."/>
            <person name="Feng Q."/>
            <person name="Zhang L."/>
            <person name="Zhu J."/>
            <person name="Weng Q."/>
            <person name="Mu J."/>
            <person name="Lu Y."/>
            <person name="Fan D."/>
            <person name="Liu Y."/>
            <person name="Guan J."/>
            <person name="Zhang Y."/>
            <person name="Yu S."/>
            <person name="Liu X."/>
            <person name="Zhang Y."/>
            <person name="Hong G."/>
            <person name="Han B."/>
            <person name="Choisne N."/>
            <person name="Demange N."/>
            <person name="Orjeda G."/>
            <person name="Samain S."/>
            <person name="Cattolico L."/>
            <person name="Pelletier E."/>
            <person name="Couloux A."/>
            <person name="Segurens B."/>
            <person name="Wincker P."/>
            <person name="D'Hont A."/>
            <person name="Scarpelli C."/>
            <person name="Weissenbach J."/>
            <person name="Salanoubat M."/>
            <person name="Quetier F."/>
            <person name="Yu Y."/>
            <person name="Kim H.R."/>
            <person name="Rambo T."/>
            <person name="Currie J."/>
            <person name="Collura K."/>
            <person name="Luo M."/>
            <person name="Yang T."/>
            <person name="Ammiraju J.S.S."/>
            <person name="Engler F."/>
            <person name="Soderlund C."/>
            <person name="Wing R.A."/>
            <person name="Palmer L.E."/>
            <person name="de la Bastide M."/>
            <person name="Spiegel L."/>
            <person name="Nascimento L."/>
            <person name="Zutavern T."/>
            <person name="O'Shaughnessy A."/>
            <person name="Dike S."/>
            <person name="Dedhia N."/>
            <person name="Preston R."/>
            <person name="Balija V."/>
            <person name="McCombie W.R."/>
            <person name="Chow T."/>
            <person name="Chen H."/>
            <person name="Chung M."/>
            <person name="Chen C."/>
            <person name="Shaw J."/>
            <person name="Wu H."/>
            <person name="Hsiao K."/>
            <person name="Chao Y."/>
            <person name="Chu M."/>
            <person name="Cheng C."/>
            <person name="Hour A."/>
            <person name="Lee P."/>
            <person name="Lin S."/>
            <person name="Lin Y."/>
            <person name="Liou J."/>
            <person name="Liu S."/>
            <person name="Hsing Y."/>
            <person name="Raghuvanshi S."/>
            <person name="Mohanty A."/>
            <person name="Bharti A.K."/>
            <person name="Gaur A."/>
            <person name="Gupta V."/>
            <person name="Kumar D."/>
            <person name="Ravi V."/>
            <person name="Vij S."/>
            <person name="Kapur A."/>
            <person name="Khurana P."/>
            <person name="Khurana P."/>
            <person name="Khurana J.P."/>
            <person name="Tyagi A.K."/>
            <person name="Gaikwad K."/>
            <person name="Singh A."/>
            <person name="Dalal V."/>
            <person name="Srivastava S."/>
            <person name="Dixit A."/>
            <person name="Pal A.K."/>
            <person name="Ghazi I.A."/>
            <person name="Yadav M."/>
            <person name="Pandit A."/>
            <person name="Bhargava A."/>
            <person name="Sureshbabu K."/>
            <person name="Batra K."/>
            <person name="Sharma T.R."/>
            <person name="Mohapatra T."/>
            <person name="Singh N.K."/>
            <person name="Messing J."/>
            <person name="Nelson A.B."/>
            <person name="Fuks G."/>
            <person name="Kavchok S."/>
            <person name="Keizer G."/>
            <person name="Linton E."/>
            <person name="Llaca V."/>
            <person name="Song R."/>
            <person name="Tanyolac B."/>
            <person name="Young S."/>
            <person name="Ho-Il K."/>
            <person name="Hahn J.H."/>
            <person name="Sangsakoo G."/>
            <person name="Vanavichit A."/>
            <person name="de Mattos Luiz.A.T."/>
            <person name="Zimmer P.D."/>
            <person name="Malone G."/>
            <person name="Dellagostin O."/>
            <person name="de Oliveira A.C."/>
            <person name="Bevan M."/>
            <person name="Bancroft I."/>
            <person name="Minx P."/>
            <person name="Cordum H."/>
            <person name="Wilson R."/>
            <person name="Cheng Z."/>
            <person name="Jin W."/>
            <person name="Jiang J."/>
            <person name="Leong S.A."/>
            <person name="Iwama H."/>
            <person name="Gojobori T."/>
            <person name="Itoh T."/>
            <person name="Niimura Y."/>
            <person name="Fujii Y."/>
            <person name="Habara T."/>
            <person name="Sakai H."/>
            <person name="Sato Y."/>
            <person name="Wilson G."/>
            <person name="Kumar K."/>
            <person name="McCouch S."/>
            <person name="Juretic N."/>
            <person name="Hoen D."/>
            <person name="Wright S."/>
            <person name="Bruskiewich R."/>
            <person name="Bureau T."/>
            <person name="Miyao A."/>
            <person name="Hirochika H."/>
            <person name="Nishikawa T."/>
            <person name="Kadowaki K."/>
            <person name="Sugiura M."/>
            <person name="Burr B."/>
            <person name="Sasaki T."/>
        </authorList>
    </citation>
    <scope>NUCLEOTIDE SEQUENCE [LARGE SCALE GENOMIC DNA]</scope>
    <source>
        <strain evidence="3">cv. Nipponbare</strain>
    </source>
</reference>